<proteinExistence type="predicted"/>
<gene>
    <name evidence="1" type="ORF">AVEN_273385_1</name>
</gene>
<protein>
    <recommendedName>
        <fullName evidence="3">Reverse transcriptase zinc-binding domain-containing protein</fullName>
    </recommendedName>
</protein>
<name>A0A4Y2K8Z3_ARAVE</name>
<comment type="caution">
    <text evidence="1">The sequence shown here is derived from an EMBL/GenBank/DDBJ whole genome shotgun (WGS) entry which is preliminary data.</text>
</comment>
<reference evidence="1 2" key="1">
    <citation type="journal article" date="2019" name="Sci. Rep.">
        <title>Orb-weaving spider Araneus ventricosus genome elucidates the spidroin gene catalogue.</title>
        <authorList>
            <person name="Kono N."/>
            <person name="Nakamura H."/>
            <person name="Ohtoshi R."/>
            <person name="Moran D.A.P."/>
            <person name="Shinohara A."/>
            <person name="Yoshida Y."/>
            <person name="Fujiwara M."/>
            <person name="Mori M."/>
            <person name="Tomita M."/>
            <person name="Arakawa K."/>
        </authorList>
    </citation>
    <scope>NUCLEOTIDE SEQUENCE [LARGE SCALE GENOMIC DNA]</scope>
</reference>
<evidence type="ECO:0000313" key="1">
    <source>
        <dbReference type="EMBL" id="GBM98358.1"/>
    </source>
</evidence>
<evidence type="ECO:0000313" key="2">
    <source>
        <dbReference type="Proteomes" id="UP000499080"/>
    </source>
</evidence>
<sequence>MPPGGKFWRHGNNVGQVVLTLDGSTQYDDFFLNQVFTGHGVFPCHQARLFVKDPQCTCRRADGSIFHVLFECQKLTHLRQSWPRNWQRKELTDLLKTEFFRRAFSDIVKELFNVAFPL</sequence>
<dbReference type="Proteomes" id="UP000499080">
    <property type="component" value="Unassembled WGS sequence"/>
</dbReference>
<accession>A0A4Y2K8Z3</accession>
<keyword evidence="2" id="KW-1185">Reference proteome</keyword>
<organism evidence="1 2">
    <name type="scientific">Araneus ventricosus</name>
    <name type="common">Orbweaver spider</name>
    <name type="synonym">Epeira ventricosa</name>
    <dbReference type="NCBI Taxonomy" id="182803"/>
    <lineage>
        <taxon>Eukaryota</taxon>
        <taxon>Metazoa</taxon>
        <taxon>Ecdysozoa</taxon>
        <taxon>Arthropoda</taxon>
        <taxon>Chelicerata</taxon>
        <taxon>Arachnida</taxon>
        <taxon>Araneae</taxon>
        <taxon>Araneomorphae</taxon>
        <taxon>Entelegynae</taxon>
        <taxon>Araneoidea</taxon>
        <taxon>Araneidae</taxon>
        <taxon>Araneus</taxon>
    </lineage>
</organism>
<evidence type="ECO:0008006" key="3">
    <source>
        <dbReference type="Google" id="ProtNLM"/>
    </source>
</evidence>
<dbReference type="AlphaFoldDB" id="A0A4Y2K8Z3"/>
<dbReference type="EMBL" id="BGPR01004316">
    <property type="protein sequence ID" value="GBM98358.1"/>
    <property type="molecule type" value="Genomic_DNA"/>
</dbReference>